<dbReference type="AlphaFoldDB" id="A0A9D1T2J1"/>
<dbReference type="Gene3D" id="3.90.550.10">
    <property type="entry name" value="Spore Coat Polysaccharide Biosynthesis Protein SpsA, Chain A"/>
    <property type="match status" value="1"/>
</dbReference>
<dbReference type="InterPro" id="IPR050834">
    <property type="entry name" value="Glycosyltransf_2"/>
</dbReference>
<dbReference type="SUPFAM" id="SSF53448">
    <property type="entry name" value="Nucleotide-diphospho-sugar transferases"/>
    <property type="match status" value="1"/>
</dbReference>
<evidence type="ECO:0000313" key="2">
    <source>
        <dbReference type="EMBL" id="HIV09041.1"/>
    </source>
</evidence>
<protein>
    <submittedName>
        <fullName evidence="2">Glycosyltransferase</fullName>
    </submittedName>
</protein>
<reference evidence="2" key="2">
    <citation type="journal article" date="2021" name="PeerJ">
        <title>Extensive microbial diversity within the chicken gut microbiome revealed by metagenomics and culture.</title>
        <authorList>
            <person name="Gilroy R."/>
            <person name="Ravi A."/>
            <person name="Getino M."/>
            <person name="Pursley I."/>
            <person name="Horton D.L."/>
            <person name="Alikhan N.F."/>
            <person name="Baker D."/>
            <person name="Gharbi K."/>
            <person name="Hall N."/>
            <person name="Watson M."/>
            <person name="Adriaenssens E.M."/>
            <person name="Foster-Nyarko E."/>
            <person name="Jarju S."/>
            <person name="Secka A."/>
            <person name="Antonio M."/>
            <person name="Oren A."/>
            <person name="Chaudhuri R.R."/>
            <person name="La Ragione R."/>
            <person name="Hildebrand F."/>
            <person name="Pallen M.J."/>
        </authorList>
    </citation>
    <scope>NUCLEOTIDE SEQUENCE</scope>
    <source>
        <strain evidence="2">35461</strain>
    </source>
</reference>
<dbReference type="Proteomes" id="UP000886845">
    <property type="component" value="Unassembled WGS sequence"/>
</dbReference>
<reference evidence="2" key="1">
    <citation type="submission" date="2020-10" db="EMBL/GenBank/DDBJ databases">
        <authorList>
            <person name="Gilroy R."/>
        </authorList>
    </citation>
    <scope>NUCLEOTIDE SEQUENCE</scope>
    <source>
        <strain evidence="2">35461</strain>
    </source>
</reference>
<gene>
    <name evidence="2" type="ORF">IAC79_02860</name>
</gene>
<accession>A0A9D1T2J1</accession>
<dbReference type="InterPro" id="IPR029044">
    <property type="entry name" value="Nucleotide-diphossugar_trans"/>
</dbReference>
<evidence type="ECO:0000259" key="1">
    <source>
        <dbReference type="Pfam" id="PF00535"/>
    </source>
</evidence>
<sequence length="355" mass="40684">MTQSIRPPRTLKGCLDALGALVGRRNEPYSAEALAYDERSDAARLCKDPLVSVFIITYNSGAFIDDGIRGVMEQETDFPFELIVSDDGSTDDTLERCAVWQAKFPERIRILSARRNAGILGNRLRAQIACRAPWVALMDGDDFWINPKKLQHQVERLRETDAVACVALSEIRNERTGKSNRLGWGLDRTDWITPSIFLRHYLHTATYVYSRGALDAALRAHPDLHGLDDVDLIFCLASQGRIALLHEVVSVYRISGVNECATRKGDSFALWVRWQILRLVLFGPRQFRRLALWYLIHDIRAMWATGHGLEPEVRSLLWAIAKKSWYLEPFCWPILREWLALFYSKATNRRVDVRN</sequence>
<feature type="domain" description="Glycosyltransferase 2-like" evidence="1">
    <location>
        <begin position="52"/>
        <end position="182"/>
    </location>
</feature>
<dbReference type="Pfam" id="PF00535">
    <property type="entry name" value="Glycos_transf_2"/>
    <property type="match status" value="1"/>
</dbReference>
<organism evidence="2 3">
    <name type="scientific">Candidatus Spyradenecus faecavium</name>
    <dbReference type="NCBI Taxonomy" id="2840947"/>
    <lineage>
        <taxon>Bacteria</taxon>
        <taxon>Pseudomonadati</taxon>
        <taxon>Lentisphaerota</taxon>
        <taxon>Lentisphaeria</taxon>
        <taxon>Lentisphaerales</taxon>
        <taxon>Lentisphaeraceae</taxon>
        <taxon>Lentisphaeraceae incertae sedis</taxon>
        <taxon>Candidatus Spyradenecus</taxon>
    </lineage>
</organism>
<evidence type="ECO:0000313" key="3">
    <source>
        <dbReference type="Proteomes" id="UP000886845"/>
    </source>
</evidence>
<proteinExistence type="predicted"/>
<dbReference type="InterPro" id="IPR001173">
    <property type="entry name" value="Glyco_trans_2-like"/>
</dbReference>
<name>A0A9D1T2J1_9BACT</name>
<dbReference type="EMBL" id="DVOR01000091">
    <property type="protein sequence ID" value="HIV09041.1"/>
    <property type="molecule type" value="Genomic_DNA"/>
</dbReference>
<comment type="caution">
    <text evidence="2">The sequence shown here is derived from an EMBL/GenBank/DDBJ whole genome shotgun (WGS) entry which is preliminary data.</text>
</comment>
<dbReference type="PANTHER" id="PTHR43685">
    <property type="entry name" value="GLYCOSYLTRANSFERASE"/>
    <property type="match status" value="1"/>
</dbReference>
<dbReference type="PANTHER" id="PTHR43685:SF11">
    <property type="entry name" value="GLYCOSYLTRANSFERASE TAGX-RELATED"/>
    <property type="match status" value="1"/>
</dbReference>